<dbReference type="AlphaFoldDB" id="A0A1Y0D8Y9"/>
<feature type="domain" description="Adaptor protein ClpS core" evidence="2">
    <location>
        <begin position="25"/>
        <end position="103"/>
    </location>
</feature>
<evidence type="ECO:0000259" key="2">
    <source>
        <dbReference type="Pfam" id="PF02617"/>
    </source>
</evidence>
<protein>
    <recommendedName>
        <fullName evidence="1">ATP-dependent Clp protease adapter protein ClpS</fullName>
    </recommendedName>
</protein>
<gene>
    <name evidence="1" type="primary">clpS</name>
    <name evidence="3" type="ORF">CBP31_13390</name>
</gene>
<proteinExistence type="inferred from homology"/>
<evidence type="ECO:0000256" key="1">
    <source>
        <dbReference type="HAMAP-Rule" id="MF_00302"/>
    </source>
</evidence>
<dbReference type="Proteomes" id="UP000243937">
    <property type="component" value="Chromosome"/>
</dbReference>
<dbReference type="Gene3D" id="3.30.1390.10">
    <property type="match status" value="1"/>
</dbReference>
<organism evidence="3 4">
    <name type="scientific">Oceanisphaera profunda</name>
    <dbReference type="NCBI Taxonomy" id="1416627"/>
    <lineage>
        <taxon>Bacteria</taxon>
        <taxon>Pseudomonadati</taxon>
        <taxon>Pseudomonadota</taxon>
        <taxon>Gammaproteobacteria</taxon>
        <taxon>Aeromonadales</taxon>
        <taxon>Aeromonadaceae</taxon>
        <taxon>Oceanisphaera</taxon>
    </lineage>
</organism>
<dbReference type="EMBL" id="CP021377">
    <property type="protein sequence ID" value="ART83495.1"/>
    <property type="molecule type" value="Genomic_DNA"/>
</dbReference>
<dbReference type="Pfam" id="PF02617">
    <property type="entry name" value="ClpS"/>
    <property type="match status" value="1"/>
</dbReference>
<reference evidence="3 4" key="1">
    <citation type="journal article" date="2014" name="Int. J. Syst. Evol. Microbiol.">
        <title>Oceanisphaera profunda sp. nov., a marine bacterium isolated from deep-sea sediment, and emended description of the genus Oceanisphaera.</title>
        <authorList>
            <person name="Xu Z."/>
            <person name="Zhang X.Y."/>
            <person name="Su H.N."/>
            <person name="Yu Z.C."/>
            <person name="Liu C."/>
            <person name="Li H."/>
            <person name="Chen X.L."/>
            <person name="Song X.Y."/>
            <person name="Xie B.B."/>
            <person name="Qin Q.L."/>
            <person name="Zhou B.C."/>
            <person name="Shi M."/>
            <person name="Huang Y."/>
            <person name="Zhang Y.Z."/>
        </authorList>
    </citation>
    <scope>NUCLEOTIDE SEQUENCE [LARGE SCALE GENOMIC DNA]</scope>
    <source>
        <strain evidence="3 4">SM1222</strain>
    </source>
</reference>
<dbReference type="GO" id="GO:0006508">
    <property type="term" value="P:proteolysis"/>
    <property type="evidence" value="ECO:0007669"/>
    <property type="project" value="UniProtKB-UniRule"/>
</dbReference>
<dbReference type="KEGG" id="opf:CBP31_13390"/>
<comment type="function">
    <text evidence="1">Involved in the modulation of the specificity of the ClpAP-mediated ATP-dependent protein degradation.</text>
</comment>
<dbReference type="GO" id="GO:0008233">
    <property type="term" value="F:peptidase activity"/>
    <property type="evidence" value="ECO:0007669"/>
    <property type="project" value="UniProtKB-KW"/>
</dbReference>
<name>A0A1Y0D8Y9_9GAMM</name>
<keyword evidence="4" id="KW-1185">Reference proteome</keyword>
<evidence type="ECO:0000313" key="4">
    <source>
        <dbReference type="Proteomes" id="UP000243937"/>
    </source>
</evidence>
<comment type="subunit">
    <text evidence="1">Binds to the N-terminal domain of the chaperone ClpA.</text>
</comment>
<evidence type="ECO:0000313" key="3">
    <source>
        <dbReference type="EMBL" id="ART83495.1"/>
    </source>
</evidence>
<dbReference type="GO" id="GO:0030163">
    <property type="term" value="P:protein catabolic process"/>
    <property type="evidence" value="ECO:0007669"/>
    <property type="project" value="InterPro"/>
</dbReference>
<dbReference type="SUPFAM" id="SSF54736">
    <property type="entry name" value="ClpS-like"/>
    <property type="match status" value="1"/>
</dbReference>
<keyword evidence="3" id="KW-0645">Protease</keyword>
<dbReference type="HAMAP" id="MF_00302">
    <property type="entry name" value="ClpS"/>
    <property type="match status" value="1"/>
</dbReference>
<dbReference type="OrthoDB" id="9796121at2"/>
<keyword evidence="3" id="KW-0378">Hydrolase</keyword>
<dbReference type="RefSeq" id="WP_087038120.1">
    <property type="nucleotide sequence ID" value="NZ_CP021377.1"/>
</dbReference>
<dbReference type="PANTHER" id="PTHR33473">
    <property type="entry name" value="ATP-DEPENDENT CLP PROTEASE ADAPTER PROTEIN CLPS1, CHLOROPLASTIC"/>
    <property type="match status" value="1"/>
</dbReference>
<dbReference type="NCBIfam" id="NF000672">
    <property type="entry name" value="PRK00033.1-5"/>
    <property type="match status" value="1"/>
</dbReference>
<dbReference type="InterPro" id="IPR014719">
    <property type="entry name" value="Ribosomal_bL12_C/ClpS-like"/>
</dbReference>
<accession>A0A1Y0D8Y9</accession>
<sequence length="107" mass="12306">MSRSTHQTDGDLLKDKEVEEIALQPPPMYKVILNNDDYTPMEFVVEVLQRFFAMDEDKATQVMMAVHYQGKGVCGRFTAEIAETKVAQVNQYARLHEHPLLCSMEQE</sequence>
<dbReference type="InterPro" id="IPR003769">
    <property type="entry name" value="ClpS_core"/>
</dbReference>
<comment type="similarity">
    <text evidence="1">Belongs to the ClpS family.</text>
</comment>
<dbReference type="PANTHER" id="PTHR33473:SF19">
    <property type="entry name" value="ATP-DEPENDENT CLP PROTEASE ADAPTER PROTEIN CLPS"/>
    <property type="match status" value="1"/>
</dbReference>
<dbReference type="InterPro" id="IPR022935">
    <property type="entry name" value="ClpS"/>
</dbReference>
<dbReference type="NCBIfam" id="NF000670">
    <property type="entry name" value="PRK00033.1-3"/>
    <property type="match status" value="1"/>
</dbReference>
<dbReference type="FunFam" id="3.30.1390.10:FF:000002">
    <property type="entry name" value="ATP-dependent Clp protease adapter protein ClpS"/>
    <property type="match status" value="1"/>
</dbReference>